<dbReference type="Gene3D" id="2.40.10.120">
    <property type="match status" value="1"/>
</dbReference>
<evidence type="ECO:0000256" key="1">
    <source>
        <dbReference type="ARBA" id="ARBA00022670"/>
    </source>
</evidence>
<evidence type="ECO:0000313" key="5">
    <source>
        <dbReference type="EMBL" id="NNM45468.1"/>
    </source>
</evidence>
<dbReference type="InterPro" id="IPR001940">
    <property type="entry name" value="Peptidase_S1C"/>
</dbReference>
<reference evidence="5 6" key="1">
    <citation type="submission" date="2020-04" db="EMBL/GenBank/DDBJ databases">
        <title>Knoellia sp. isolate from air conditioner.</title>
        <authorList>
            <person name="Chea S."/>
            <person name="Kim D.-U."/>
        </authorList>
    </citation>
    <scope>NUCLEOTIDE SEQUENCE [LARGE SCALE GENOMIC DNA]</scope>
    <source>
        <strain evidence="5 6">DB2414S</strain>
    </source>
</reference>
<keyword evidence="1 5" id="KW-0645">Protease</keyword>
<organism evidence="5 6">
    <name type="scientific">Knoellia koreensis</name>
    <dbReference type="NCBI Taxonomy" id="2730921"/>
    <lineage>
        <taxon>Bacteria</taxon>
        <taxon>Bacillati</taxon>
        <taxon>Actinomycetota</taxon>
        <taxon>Actinomycetes</taxon>
        <taxon>Micrococcales</taxon>
        <taxon>Intrasporangiaceae</taxon>
        <taxon>Knoellia</taxon>
    </lineage>
</organism>
<protein>
    <submittedName>
        <fullName evidence="5">Trypsin-like serine protease</fullName>
    </submittedName>
</protein>
<dbReference type="Pfam" id="PF13365">
    <property type="entry name" value="Trypsin_2"/>
    <property type="match status" value="1"/>
</dbReference>
<dbReference type="AlphaFoldDB" id="A0A849HDH6"/>
<dbReference type="GO" id="GO:0006508">
    <property type="term" value="P:proteolysis"/>
    <property type="evidence" value="ECO:0007669"/>
    <property type="project" value="UniProtKB-KW"/>
</dbReference>
<dbReference type="PANTHER" id="PTHR43343:SF3">
    <property type="entry name" value="PROTEASE DO-LIKE 8, CHLOROPLASTIC"/>
    <property type="match status" value="1"/>
</dbReference>
<sequence length="283" mass="27650">MSLAPAPAPEPPPTPDPAGPLPVPPGRVRSARRGRRGIPTVLLTAVLAGGLAGAGTAWWLEPGATSTGGTNIAQEPPSGRAPAAAAGTEQAAAEAIMPSVVQVRAGSASGSGFVLDDQGHVLTNHHVIDGASTVRLQLSTGRTVSATVVGSNAANDIAVLRVSDPSVLTPARIGQSSSLAIGQPVIAVGSPLGLSGTVTSGIVSAVDREARLGGQAAQSVIQTDASINPGNSGGPLVNLDGQVVGVNTAIATLGGRSSGSIGIGFAVPIDRAVSVAERIIDGG</sequence>
<dbReference type="SUPFAM" id="SSF50494">
    <property type="entry name" value="Trypsin-like serine proteases"/>
    <property type="match status" value="1"/>
</dbReference>
<gene>
    <name evidence="5" type="ORF">HJG52_05550</name>
</gene>
<keyword evidence="4" id="KW-0472">Membrane</keyword>
<dbReference type="EMBL" id="JABEPQ010000001">
    <property type="protein sequence ID" value="NNM45468.1"/>
    <property type="molecule type" value="Genomic_DNA"/>
</dbReference>
<dbReference type="Proteomes" id="UP000588586">
    <property type="component" value="Unassembled WGS sequence"/>
</dbReference>
<dbReference type="PANTHER" id="PTHR43343">
    <property type="entry name" value="PEPTIDASE S12"/>
    <property type="match status" value="1"/>
</dbReference>
<evidence type="ECO:0000256" key="2">
    <source>
        <dbReference type="ARBA" id="ARBA00022801"/>
    </source>
</evidence>
<evidence type="ECO:0000256" key="4">
    <source>
        <dbReference type="SAM" id="Phobius"/>
    </source>
</evidence>
<dbReference type="PRINTS" id="PR00834">
    <property type="entry name" value="PROTEASES2C"/>
</dbReference>
<feature type="region of interest" description="Disordered" evidence="3">
    <location>
        <begin position="1"/>
        <end position="35"/>
    </location>
</feature>
<feature type="compositionally biased region" description="Pro residues" evidence="3">
    <location>
        <begin position="1"/>
        <end position="25"/>
    </location>
</feature>
<accession>A0A849HDH6</accession>
<feature type="transmembrane region" description="Helical" evidence="4">
    <location>
        <begin position="37"/>
        <end position="60"/>
    </location>
</feature>
<dbReference type="InterPro" id="IPR009003">
    <property type="entry name" value="Peptidase_S1_PA"/>
</dbReference>
<keyword evidence="2" id="KW-0378">Hydrolase</keyword>
<keyword evidence="4" id="KW-0812">Transmembrane</keyword>
<keyword evidence="4" id="KW-1133">Transmembrane helix</keyword>
<name>A0A849HDH6_9MICO</name>
<evidence type="ECO:0000256" key="3">
    <source>
        <dbReference type="SAM" id="MobiDB-lite"/>
    </source>
</evidence>
<dbReference type="GO" id="GO:0004252">
    <property type="term" value="F:serine-type endopeptidase activity"/>
    <property type="evidence" value="ECO:0007669"/>
    <property type="project" value="InterPro"/>
</dbReference>
<proteinExistence type="predicted"/>
<keyword evidence="6" id="KW-1185">Reference proteome</keyword>
<comment type="caution">
    <text evidence="5">The sequence shown here is derived from an EMBL/GenBank/DDBJ whole genome shotgun (WGS) entry which is preliminary data.</text>
</comment>
<dbReference type="InterPro" id="IPR051201">
    <property type="entry name" value="Chloro_Bact_Ser_Proteases"/>
</dbReference>
<evidence type="ECO:0000313" key="6">
    <source>
        <dbReference type="Proteomes" id="UP000588586"/>
    </source>
</evidence>